<accession>A0AA40CPH5</accession>
<dbReference type="Proteomes" id="UP001175001">
    <property type="component" value="Unassembled WGS sequence"/>
</dbReference>
<dbReference type="PANTHER" id="PTHR39596:SF2">
    <property type="entry name" value="HET DOMAIN PROTEIN (AFU_ORTHOLOGUE AFUA_1G17550)-RELATED"/>
    <property type="match status" value="1"/>
</dbReference>
<protein>
    <recommendedName>
        <fullName evidence="4">Heterokaryon incompatibility domain-containing protein</fullName>
    </recommendedName>
</protein>
<feature type="compositionally biased region" description="Acidic residues" evidence="1">
    <location>
        <begin position="53"/>
        <end position="71"/>
    </location>
</feature>
<evidence type="ECO:0000313" key="3">
    <source>
        <dbReference type="Proteomes" id="UP001175001"/>
    </source>
</evidence>
<dbReference type="AlphaFoldDB" id="A0AA40CPH5"/>
<feature type="region of interest" description="Disordered" evidence="1">
    <location>
        <begin position="53"/>
        <end position="74"/>
    </location>
</feature>
<sequence length="783" mass="89099">MDHLPRPYGKDYTPPKIPYFCFEEYDRGDFLSYPERTGWTMDELLSLELWTELDDDEDNDEDEDEDEEEDEDKRTFEDVLDLLQTWLFFGSLHLIFQEHINFEDFIMQDLEEGTCIHTRDLLHIAEEYKKSGYKGGKDPEKLQDILSCLATAYKVYNVAVLASTLDPYFLLSIGFLLDFLASYSRILYTGDDTLTQLDDDTKVLSFKTPLVPAEDSTEEFANEDDEVPFLVSEMILAGWCPHLVNSLHEKTSNKTMYLASLLDPPDPTKDHTPCTRAKCLAYQMHKGTYVHKHVREGCTCEELTIDSDQLCRILQDGSFPVVKPMDPKKGSTSLELEAYSSNTEYVAISHVWSDGMGNPKRNAVAKCQMERIFNSIKELPGCTSQTPIWLDTLCCPVAPKDVKRLAIARMRDTYDLAASVLVLDKQLQGLPHSQLSPVEQVVRIWCSGWTGRLWTWQEGFLADRLYFQFNDGIFDVNTLQTHYLTGTRYDLYSTRDSAMLMTMIRGSLSKTPEKDPTRLRLDGVVDGLQGRSTSVPDDEGLCLGALMGCDVLKILDAKPLPLMCGFWQQCPVIPHEILFWKGPRLSQPGFRWAPITLTNHGGRQLDPSPITASEKTGTVVPSGLLIRTPAILLGDVLDQPLCRDFYVVDHSGESIWRAKQDYDTEERPVLDDKAAKYTKVALLLHERITERSRTAVTYGTLVYVYAEKDGTLFARRGGTALVMLQKHPNRVMQGVGDLWKDLLKLEISSGEDVKYRGRNLVYHGEYKEIEGQDLPEQQQWVID</sequence>
<comment type="caution">
    <text evidence="2">The sequence shown here is derived from an EMBL/GenBank/DDBJ whole genome shotgun (WGS) entry which is preliminary data.</text>
</comment>
<proteinExistence type="predicted"/>
<dbReference type="PANTHER" id="PTHR39596">
    <property type="match status" value="1"/>
</dbReference>
<gene>
    <name evidence="2" type="ORF">DIS24_g8498</name>
</gene>
<name>A0AA40CPH5_9PEZI</name>
<keyword evidence="3" id="KW-1185">Reference proteome</keyword>
<organism evidence="2 3">
    <name type="scientific">Lasiodiplodia hormozganensis</name>
    <dbReference type="NCBI Taxonomy" id="869390"/>
    <lineage>
        <taxon>Eukaryota</taxon>
        <taxon>Fungi</taxon>
        <taxon>Dikarya</taxon>
        <taxon>Ascomycota</taxon>
        <taxon>Pezizomycotina</taxon>
        <taxon>Dothideomycetes</taxon>
        <taxon>Dothideomycetes incertae sedis</taxon>
        <taxon>Botryosphaeriales</taxon>
        <taxon>Botryosphaeriaceae</taxon>
        <taxon>Lasiodiplodia</taxon>
    </lineage>
</organism>
<evidence type="ECO:0008006" key="4">
    <source>
        <dbReference type="Google" id="ProtNLM"/>
    </source>
</evidence>
<reference evidence="2" key="1">
    <citation type="submission" date="2023-06" db="EMBL/GenBank/DDBJ databases">
        <title>Multi-omics analyses reveal the molecular pathogenesis toolkit of Lasiodiplodia hormozganensis, a cross-kingdom pathogen.</title>
        <authorList>
            <person name="Felix C."/>
            <person name="Meneses R."/>
            <person name="Goncalves M.F.M."/>
            <person name="Tilleman L."/>
            <person name="Duarte A.S."/>
            <person name="Jorrin-Novo J.V."/>
            <person name="Van De Peer Y."/>
            <person name="Deforce D."/>
            <person name="Van Nieuwerburgh F."/>
            <person name="Esteves A.C."/>
            <person name="Alves A."/>
        </authorList>
    </citation>
    <scope>NUCLEOTIDE SEQUENCE</scope>
    <source>
        <strain evidence="2">CBS 339.90</strain>
    </source>
</reference>
<dbReference type="EMBL" id="JAUJDW010000063">
    <property type="protein sequence ID" value="KAK0644843.1"/>
    <property type="molecule type" value="Genomic_DNA"/>
</dbReference>
<evidence type="ECO:0000313" key="2">
    <source>
        <dbReference type="EMBL" id="KAK0644843.1"/>
    </source>
</evidence>
<evidence type="ECO:0000256" key="1">
    <source>
        <dbReference type="SAM" id="MobiDB-lite"/>
    </source>
</evidence>